<dbReference type="EMBL" id="QJKJ01008519">
    <property type="protein sequence ID" value="RDX79529.1"/>
    <property type="molecule type" value="Genomic_DNA"/>
</dbReference>
<dbReference type="AlphaFoldDB" id="A0A371FMI5"/>
<sequence length="100" mass="11145">MSSMMMASSICALIFDYTSEEALLNRPDFSYRTLSSLYLLIARCLASSEQDTKEDMDLSEIVSSGDFVYCMLASLDGLLGTPASERLSRTDFDPLDLDYL</sequence>
<keyword evidence="2" id="KW-1185">Reference proteome</keyword>
<comment type="caution">
    <text evidence="1">The sequence shown here is derived from an EMBL/GenBank/DDBJ whole genome shotgun (WGS) entry which is preliminary data.</text>
</comment>
<evidence type="ECO:0000313" key="1">
    <source>
        <dbReference type="EMBL" id="RDX79529.1"/>
    </source>
</evidence>
<dbReference type="Proteomes" id="UP000257109">
    <property type="component" value="Unassembled WGS sequence"/>
</dbReference>
<reference evidence="1" key="1">
    <citation type="submission" date="2018-05" db="EMBL/GenBank/DDBJ databases">
        <title>Draft genome of Mucuna pruriens seed.</title>
        <authorList>
            <person name="Nnadi N.E."/>
            <person name="Vos R."/>
            <person name="Hasami M.H."/>
            <person name="Devisetty U.K."/>
            <person name="Aguiy J.C."/>
        </authorList>
    </citation>
    <scope>NUCLEOTIDE SEQUENCE [LARGE SCALE GENOMIC DNA]</scope>
    <source>
        <strain evidence="1">JCA_2017</strain>
    </source>
</reference>
<name>A0A371FMI5_MUCPR</name>
<accession>A0A371FMI5</accession>
<feature type="non-terminal residue" evidence="1">
    <location>
        <position position="100"/>
    </location>
</feature>
<protein>
    <submittedName>
        <fullName evidence="1">Uncharacterized protein</fullName>
    </submittedName>
</protein>
<evidence type="ECO:0000313" key="2">
    <source>
        <dbReference type="Proteomes" id="UP000257109"/>
    </source>
</evidence>
<dbReference type="OrthoDB" id="1736942at2759"/>
<proteinExistence type="predicted"/>
<gene>
    <name evidence="1" type="ORF">CR513_40040</name>
</gene>
<organism evidence="1 2">
    <name type="scientific">Mucuna pruriens</name>
    <name type="common">Velvet bean</name>
    <name type="synonym">Dolichos pruriens</name>
    <dbReference type="NCBI Taxonomy" id="157652"/>
    <lineage>
        <taxon>Eukaryota</taxon>
        <taxon>Viridiplantae</taxon>
        <taxon>Streptophyta</taxon>
        <taxon>Embryophyta</taxon>
        <taxon>Tracheophyta</taxon>
        <taxon>Spermatophyta</taxon>
        <taxon>Magnoliopsida</taxon>
        <taxon>eudicotyledons</taxon>
        <taxon>Gunneridae</taxon>
        <taxon>Pentapetalae</taxon>
        <taxon>rosids</taxon>
        <taxon>fabids</taxon>
        <taxon>Fabales</taxon>
        <taxon>Fabaceae</taxon>
        <taxon>Papilionoideae</taxon>
        <taxon>50 kb inversion clade</taxon>
        <taxon>NPAAA clade</taxon>
        <taxon>indigoferoid/millettioid clade</taxon>
        <taxon>Phaseoleae</taxon>
        <taxon>Mucuna</taxon>
    </lineage>
</organism>